<accession>A0A6I3MAG1</accession>
<feature type="domain" description="Pvc16 N-terminal" evidence="1">
    <location>
        <begin position="5"/>
        <end position="188"/>
    </location>
</feature>
<dbReference type="EMBL" id="WMLB01000044">
    <property type="protein sequence ID" value="MTH70314.1"/>
    <property type="molecule type" value="Genomic_DNA"/>
</dbReference>
<dbReference type="RefSeq" id="WP_155053337.1">
    <property type="nucleotide sequence ID" value="NZ_BAAAIB010000008.1"/>
</dbReference>
<dbReference type="AlphaFoldDB" id="A0A6I3MAG1"/>
<evidence type="ECO:0000313" key="3">
    <source>
        <dbReference type="Proteomes" id="UP000433071"/>
    </source>
</evidence>
<dbReference type="InterPro" id="IPR025351">
    <property type="entry name" value="Pvc16_N"/>
</dbReference>
<dbReference type="GO" id="GO:0030246">
    <property type="term" value="F:carbohydrate binding"/>
    <property type="evidence" value="ECO:0007669"/>
    <property type="project" value="InterPro"/>
</dbReference>
<protein>
    <submittedName>
        <fullName evidence="2">DUF4255 domain-containing protein</fullName>
    </submittedName>
</protein>
<organism evidence="2 3">
    <name type="scientific">Agromyces bracchium</name>
    <dbReference type="NCBI Taxonomy" id="88376"/>
    <lineage>
        <taxon>Bacteria</taxon>
        <taxon>Bacillati</taxon>
        <taxon>Actinomycetota</taxon>
        <taxon>Actinomycetes</taxon>
        <taxon>Micrococcales</taxon>
        <taxon>Microbacteriaceae</taxon>
        <taxon>Agromyces</taxon>
    </lineage>
</organism>
<gene>
    <name evidence="2" type="ORF">GJ743_18280</name>
</gene>
<reference evidence="2 3" key="1">
    <citation type="submission" date="2019-11" db="EMBL/GenBank/DDBJ databases">
        <title>Agromyces kandeliae sp. nov., isolated from mangrove soil.</title>
        <authorList>
            <person name="Wang R."/>
        </authorList>
    </citation>
    <scope>NUCLEOTIDE SEQUENCE [LARGE SCALE GENOMIC DNA]</scope>
    <source>
        <strain evidence="2 3">JCM 11433</strain>
    </source>
</reference>
<evidence type="ECO:0000313" key="2">
    <source>
        <dbReference type="EMBL" id="MTH70314.1"/>
    </source>
</evidence>
<sequence>MIDVIDDTIRSALLATVPGLTGQQIGFQPPDAEWRAGLSGAQGTSVNVHLATIDEDSRYRSNAVHREIVNSATTVTRAPERLRLRYLISAWHSASEAPQTPATQFEHRMLGAVAAGLFACAPLNPYRLLPAVQALALPDAFRDDLPTAIAEDEMLRLGEFWGTMGRPQAWKPVITLAVTMPIVPATTPVDGVVETILADLVLGTGLEADPLPEERILVVAGVVTAAGAPVSGAVVHLRGTPGGATQGLTQDEIADHEGRFDFSGLRAGEYRLQAVHPSHPTPPPVAVVLPLVAGHVDLNL</sequence>
<keyword evidence="3" id="KW-1185">Reference proteome</keyword>
<dbReference type="Gene3D" id="2.60.40.1120">
    <property type="entry name" value="Carboxypeptidase-like, regulatory domain"/>
    <property type="match status" value="1"/>
</dbReference>
<dbReference type="Pfam" id="PF14065">
    <property type="entry name" value="Pvc16_N"/>
    <property type="match status" value="1"/>
</dbReference>
<name>A0A6I3MAG1_9MICO</name>
<evidence type="ECO:0000259" key="1">
    <source>
        <dbReference type="Pfam" id="PF14065"/>
    </source>
</evidence>
<dbReference type="InterPro" id="IPR013784">
    <property type="entry name" value="Carb-bd-like_fold"/>
</dbReference>
<proteinExistence type="predicted"/>
<dbReference type="SUPFAM" id="SSF49452">
    <property type="entry name" value="Starch-binding domain-like"/>
    <property type="match status" value="1"/>
</dbReference>
<dbReference type="Proteomes" id="UP000433071">
    <property type="component" value="Unassembled WGS sequence"/>
</dbReference>
<dbReference type="Pfam" id="PF13620">
    <property type="entry name" value="CarboxypepD_reg"/>
    <property type="match status" value="1"/>
</dbReference>
<comment type="caution">
    <text evidence="2">The sequence shown here is derived from an EMBL/GenBank/DDBJ whole genome shotgun (WGS) entry which is preliminary data.</text>
</comment>
<dbReference type="OrthoDB" id="5514409at2"/>